<dbReference type="InterPro" id="IPR013078">
    <property type="entry name" value="His_Pase_superF_clade-1"/>
</dbReference>
<dbReference type="Gene3D" id="3.40.50.1240">
    <property type="entry name" value="Phosphoglycerate mutase-like"/>
    <property type="match status" value="1"/>
</dbReference>
<sequence length="164" mass="17607">MGRTLVLLRHAKADRPNGVPDVDRPLTERGHADSALAGAWLMKHGYVPDLVLASPSRRTRQTWHSVAVALANAGSPTVRYERDIYEGSAADLLKVLQQTEAGFQTIMMVGHNPSISQLSEMLDPAGEADSDGLRTCGIAIHEVATDWASVVTAARTATHTARAD</sequence>
<dbReference type="PANTHER" id="PTHR47623:SF1">
    <property type="entry name" value="OS09G0287300 PROTEIN"/>
    <property type="match status" value="1"/>
</dbReference>
<dbReference type="CDD" id="cd07067">
    <property type="entry name" value="HP_PGM_like"/>
    <property type="match status" value="1"/>
</dbReference>
<proteinExistence type="predicted"/>
<comment type="caution">
    <text evidence="1">The sequence shown here is derived from an EMBL/GenBank/DDBJ whole genome shotgun (WGS) entry which is preliminary data.</text>
</comment>
<dbReference type="PANTHER" id="PTHR47623">
    <property type="entry name" value="OS09G0287300 PROTEIN"/>
    <property type="match status" value="1"/>
</dbReference>
<protein>
    <submittedName>
        <fullName evidence="1">Phosphoglycerate mutase</fullName>
    </submittedName>
</protein>
<organism evidence="1 2">
    <name type="scientific">Rhizocola hellebori</name>
    <dbReference type="NCBI Taxonomy" id="1392758"/>
    <lineage>
        <taxon>Bacteria</taxon>
        <taxon>Bacillati</taxon>
        <taxon>Actinomycetota</taxon>
        <taxon>Actinomycetes</taxon>
        <taxon>Micromonosporales</taxon>
        <taxon>Micromonosporaceae</taxon>
        <taxon>Rhizocola</taxon>
    </lineage>
</organism>
<dbReference type="InterPro" id="IPR029033">
    <property type="entry name" value="His_PPase_superfam"/>
</dbReference>
<evidence type="ECO:0000313" key="1">
    <source>
        <dbReference type="EMBL" id="GIH05831.1"/>
    </source>
</evidence>
<dbReference type="AlphaFoldDB" id="A0A8J3VHA6"/>
<dbReference type="SMART" id="SM00855">
    <property type="entry name" value="PGAM"/>
    <property type="match status" value="1"/>
</dbReference>
<dbReference type="Proteomes" id="UP000612899">
    <property type="component" value="Unassembled WGS sequence"/>
</dbReference>
<accession>A0A8J3VHA6</accession>
<evidence type="ECO:0000313" key="2">
    <source>
        <dbReference type="Proteomes" id="UP000612899"/>
    </source>
</evidence>
<gene>
    <name evidence="1" type="ORF">Rhe02_38980</name>
</gene>
<name>A0A8J3VHA6_9ACTN</name>
<dbReference type="Pfam" id="PF00300">
    <property type="entry name" value="His_Phos_1"/>
    <property type="match status" value="1"/>
</dbReference>
<reference evidence="1" key="1">
    <citation type="submission" date="2021-01" db="EMBL/GenBank/DDBJ databases">
        <title>Whole genome shotgun sequence of Rhizocola hellebori NBRC 109834.</title>
        <authorList>
            <person name="Komaki H."/>
            <person name="Tamura T."/>
        </authorList>
    </citation>
    <scope>NUCLEOTIDE SEQUENCE</scope>
    <source>
        <strain evidence="1">NBRC 109834</strain>
    </source>
</reference>
<dbReference type="SUPFAM" id="SSF53254">
    <property type="entry name" value="Phosphoglycerate mutase-like"/>
    <property type="match status" value="1"/>
</dbReference>
<dbReference type="EMBL" id="BONY01000022">
    <property type="protein sequence ID" value="GIH05831.1"/>
    <property type="molecule type" value="Genomic_DNA"/>
</dbReference>
<dbReference type="RefSeq" id="WP_203909668.1">
    <property type="nucleotide sequence ID" value="NZ_BONY01000022.1"/>
</dbReference>
<keyword evidence="2" id="KW-1185">Reference proteome</keyword>